<accession>A0A1G8T4B9</accession>
<evidence type="ECO:0000259" key="5">
    <source>
        <dbReference type="PROSITE" id="PS51007"/>
    </source>
</evidence>
<evidence type="ECO:0000313" key="6">
    <source>
        <dbReference type="EMBL" id="SDJ36418.1"/>
    </source>
</evidence>
<protein>
    <submittedName>
        <fullName evidence="6">Cytochrome c</fullName>
    </submittedName>
</protein>
<dbReference type="AlphaFoldDB" id="A0A1G8T4B9"/>
<name>A0A1G8T4B9_9RHOB</name>
<dbReference type="InterPro" id="IPR036909">
    <property type="entry name" value="Cyt_c-like_dom_sf"/>
</dbReference>
<dbReference type="GO" id="GO:0046872">
    <property type="term" value="F:metal ion binding"/>
    <property type="evidence" value="ECO:0007669"/>
    <property type="project" value="UniProtKB-KW"/>
</dbReference>
<keyword evidence="7" id="KW-1185">Reference proteome</keyword>
<evidence type="ECO:0000256" key="2">
    <source>
        <dbReference type="ARBA" id="ARBA00022723"/>
    </source>
</evidence>
<keyword evidence="1 4" id="KW-0349">Heme</keyword>
<gene>
    <name evidence="6" type="ORF">SAMN05421850_11619</name>
</gene>
<evidence type="ECO:0000256" key="3">
    <source>
        <dbReference type="ARBA" id="ARBA00023004"/>
    </source>
</evidence>
<evidence type="ECO:0000313" key="7">
    <source>
        <dbReference type="Proteomes" id="UP000199340"/>
    </source>
</evidence>
<dbReference type="GO" id="GO:0020037">
    <property type="term" value="F:heme binding"/>
    <property type="evidence" value="ECO:0007669"/>
    <property type="project" value="InterPro"/>
</dbReference>
<reference evidence="6 7" key="1">
    <citation type="submission" date="2016-10" db="EMBL/GenBank/DDBJ databases">
        <authorList>
            <person name="de Groot N.N."/>
        </authorList>
    </citation>
    <scope>NUCLEOTIDE SEQUENCE [LARGE SCALE GENOMIC DNA]</scope>
    <source>
        <strain evidence="6 7">DSM 28010</strain>
    </source>
</reference>
<organism evidence="6 7">
    <name type="scientific">Lutimaribacter saemankumensis</name>
    <dbReference type="NCBI Taxonomy" id="490829"/>
    <lineage>
        <taxon>Bacteria</taxon>
        <taxon>Pseudomonadati</taxon>
        <taxon>Pseudomonadota</taxon>
        <taxon>Alphaproteobacteria</taxon>
        <taxon>Rhodobacterales</taxon>
        <taxon>Roseobacteraceae</taxon>
        <taxon>Lutimaribacter</taxon>
    </lineage>
</organism>
<feature type="domain" description="Cytochrome c" evidence="5">
    <location>
        <begin position="29"/>
        <end position="126"/>
    </location>
</feature>
<sequence length="143" mass="14839">MVTKVSNWSATRYSALGAVLALTLGTMVWADEAGKTEYMNSCASCHGADGKGVGPVASALAFKIPKPLTGLAAANDGVFPMLEVIQIIDGRTGVRGHGTDSGMPVWGAVYKAPLVGEIGPYGTEVAVRGRILSLALYLESIQE</sequence>
<dbReference type="STRING" id="490829.SAMN05421850_11619"/>
<dbReference type="Gene3D" id="1.10.760.10">
    <property type="entry name" value="Cytochrome c-like domain"/>
    <property type="match status" value="1"/>
</dbReference>
<dbReference type="GO" id="GO:0009055">
    <property type="term" value="F:electron transfer activity"/>
    <property type="evidence" value="ECO:0007669"/>
    <property type="project" value="InterPro"/>
</dbReference>
<keyword evidence="2 4" id="KW-0479">Metal-binding</keyword>
<dbReference type="SUPFAM" id="SSF46626">
    <property type="entry name" value="Cytochrome c"/>
    <property type="match status" value="1"/>
</dbReference>
<dbReference type="InterPro" id="IPR009056">
    <property type="entry name" value="Cyt_c-like_dom"/>
</dbReference>
<keyword evidence="3 4" id="KW-0408">Iron</keyword>
<proteinExistence type="predicted"/>
<evidence type="ECO:0000256" key="1">
    <source>
        <dbReference type="ARBA" id="ARBA00022617"/>
    </source>
</evidence>
<dbReference type="OrthoDB" id="335174at2"/>
<dbReference type="PROSITE" id="PS51007">
    <property type="entry name" value="CYTC"/>
    <property type="match status" value="1"/>
</dbReference>
<dbReference type="Proteomes" id="UP000199340">
    <property type="component" value="Unassembled WGS sequence"/>
</dbReference>
<dbReference type="EMBL" id="FNEB01000016">
    <property type="protein sequence ID" value="SDJ36418.1"/>
    <property type="molecule type" value="Genomic_DNA"/>
</dbReference>
<dbReference type="Pfam" id="PF00034">
    <property type="entry name" value="Cytochrom_C"/>
    <property type="match status" value="1"/>
</dbReference>
<evidence type="ECO:0000256" key="4">
    <source>
        <dbReference type="PROSITE-ProRule" id="PRU00433"/>
    </source>
</evidence>